<gene>
    <name evidence="1" type="ORF">C476_15238</name>
</gene>
<dbReference type="STRING" id="1230457.C476_15238"/>
<organism evidence="1 2">
    <name type="scientific">Natrinema limicola JCM 13563</name>
    <dbReference type="NCBI Taxonomy" id="1230457"/>
    <lineage>
        <taxon>Archaea</taxon>
        <taxon>Methanobacteriati</taxon>
        <taxon>Methanobacteriota</taxon>
        <taxon>Stenosarchaea group</taxon>
        <taxon>Halobacteria</taxon>
        <taxon>Halobacteriales</taxon>
        <taxon>Natrialbaceae</taxon>
        <taxon>Natrinema</taxon>
    </lineage>
</organism>
<evidence type="ECO:0000313" key="1">
    <source>
        <dbReference type="EMBL" id="ELZ17555.1"/>
    </source>
</evidence>
<accession>M0C2Z2</accession>
<reference evidence="1 2" key="1">
    <citation type="journal article" date="2014" name="PLoS Genet.">
        <title>Phylogenetically driven sequencing of extremely halophilic archaea reveals strategies for static and dynamic osmo-response.</title>
        <authorList>
            <person name="Becker E.A."/>
            <person name="Seitzer P.M."/>
            <person name="Tritt A."/>
            <person name="Larsen D."/>
            <person name="Krusor M."/>
            <person name="Yao A.I."/>
            <person name="Wu D."/>
            <person name="Madern D."/>
            <person name="Eisen J.A."/>
            <person name="Darling A.E."/>
            <person name="Facciotti M.T."/>
        </authorList>
    </citation>
    <scope>NUCLEOTIDE SEQUENCE [LARGE SCALE GENOMIC DNA]</scope>
    <source>
        <strain evidence="1 2">JCM 13563</strain>
    </source>
</reference>
<dbReference type="eggNOG" id="arCOG04606">
    <property type="taxonomic scope" value="Archaea"/>
</dbReference>
<dbReference type="EMBL" id="AOIT01000060">
    <property type="protein sequence ID" value="ELZ17555.1"/>
    <property type="molecule type" value="Genomic_DNA"/>
</dbReference>
<dbReference type="AlphaFoldDB" id="M0C2Z2"/>
<dbReference type="InterPro" id="IPR055551">
    <property type="entry name" value="DUF7127"/>
</dbReference>
<comment type="caution">
    <text evidence="1">The sequence shown here is derived from an EMBL/GenBank/DDBJ whole genome shotgun (WGS) entry which is preliminary data.</text>
</comment>
<proteinExistence type="predicted"/>
<evidence type="ECO:0000313" key="2">
    <source>
        <dbReference type="Proteomes" id="UP000011615"/>
    </source>
</evidence>
<dbReference type="Pfam" id="PF23444">
    <property type="entry name" value="DUF7127"/>
    <property type="match status" value="1"/>
</dbReference>
<sequence length="120" mass="13229">MWRYGSQQPFWPHQYLDTRERLTSNIGHDVYSTEPPTYGMETPPELEAAAGETTDITITNREYEDESVIAVDFGPGSETPTVDIVDDTAIVIVGDEQFEFAVPDDASDVTVNDGILTISG</sequence>
<dbReference type="Proteomes" id="UP000011615">
    <property type="component" value="Unassembled WGS sequence"/>
</dbReference>
<name>M0C2Z2_9EURY</name>
<dbReference type="PATRIC" id="fig|1230457.4.peg.3063"/>
<keyword evidence="2" id="KW-1185">Reference proteome</keyword>
<protein>
    <submittedName>
        <fullName evidence="1">Uncharacterized protein</fullName>
    </submittedName>
</protein>